<comment type="subcellular location">
    <subcellularLocation>
        <location evidence="1">Cell outer membrane</location>
    </subcellularLocation>
</comment>
<comment type="similarity">
    <text evidence="2">Belongs to the outer membrane factor (OMF) (TC 1.B.17) family.</text>
</comment>
<reference evidence="9" key="1">
    <citation type="submission" date="2021-02" db="EMBL/GenBank/DDBJ databases">
        <authorList>
            <person name="Han P."/>
        </authorList>
    </citation>
    <scope>NUCLEOTIDE SEQUENCE</scope>
    <source>
        <strain evidence="9">Nitrosomonas nitrosa 18-3D</strain>
    </source>
</reference>
<dbReference type="PANTHER" id="PTHR30026:SF20">
    <property type="entry name" value="OUTER MEMBRANE PROTEIN TOLC"/>
    <property type="match status" value="1"/>
</dbReference>
<keyword evidence="8" id="KW-0175">Coiled coil</keyword>
<dbReference type="GO" id="GO:0015288">
    <property type="term" value="F:porin activity"/>
    <property type="evidence" value="ECO:0007669"/>
    <property type="project" value="TreeGrafter"/>
</dbReference>
<evidence type="ECO:0000313" key="10">
    <source>
        <dbReference type="Proteomes" id="UP000601736"/>
    </source>
</evidence>
<feature type="coiled-coil region" evidence="8">
    <location>
        <begin position="330"/>
        <end position="372"/>
    </location>
</feature>
<evidence type="ECO:0000256" key="3">
    <source>
        <dbReference type="ARBA" id="ARBA00022448"/>
    </source>
</evidence>
<evidence type="ECO:0000256" key="7">
    <source>
        <dbReference type="ARBA" id="ARBA00023237"/>
    </source>
</evidence>
<keyword evidence="3" id="KW-0813">Transport</keyword>
<dbReference type="InterPro" id="IPR051906">
    <property type="entry name" value="TolC-like"/>
</dbReference>
<dbReference type="Gene3D" id="1.20.1600.10">
    <property type="entry name" value="Outer membrane efflux proteins (OEP)"/>
    <property type="match status" value="1"/>
</dbReference>
<dbReference type="AlphaFoldDB" id="A0A8H8Z2T0"/>
<dbReference type="Proteomes" id="UP000601736">
    <property type="component" value="Unassembled WGS sequence"/>
</dbReference>
<dbReference type="InterPro" id="IPR003423">
    <property type="entry name" value="OMP_efflux"/>
</dbReference>
<keyword evidence="9" id="KW-0378">Hydrolase</keyword>
<comment type="caution">
    <text evidence="9">The sequence shown here is derived from an EMBL/GenBank/DDBJ whole genome shotgun (WGS) entry which is preliminary data.</text>
</comment>
<dbReference type="GO" id="GO:1990281">
    <property type="term" value="C:efflux pump complex"/>
    <property type="evidence" value="ECO:0007669"/>
    <property type="project" value="TreeGrafter"/>
</dbReference>
<keyword evidence="4" id="KW-1134">Transmembrane beta strand</keyword>
<keyword evidence="6" id="KW-0472">Membrane</keyword>
<keyword evidence="9" id="KW-0645">Protease</keyword>
<sequence>MTFRLFKPFSSMMLIVAVQCIPGMADGMGLLEAYESALMNDPTFRAAIHENEAGQQAIALGRAGLLPSLTITHLQGLSRGTQRTPDNNPLTPDRTSLHFNSEVTTLTLRQPLLNMEALAGYDQGHARANSSQAKFLGQSYELIVRLVEAYVKTLLAQDRFFLANAQLKALEELKLVNENMLRRGEGTRTDVLETQSRHALAQAQVIEAQDELDVARLALEAIVGQEVAQLDSLSGTFKAQPIHPPDFESWRQMALERNAELVTQRHVVTTNQLEVKKSLAGHAPRVDLVASLNRQNSASFLFPDRDATFASVGVEVNLPLYAGGRVVATTNQAQANKARAEADLDAMSDKVLVELRRQFQLLQSSIKRIESLELAVDSALLLVQATEKSIKGGVRINLDLLDAQSQLFSAQVNLAEARYSYLLSYLKLRLAAGSLILEDLEKVASYFVAKP</sequence>
<name>A0A8H8Z2T0_9PROT</name>
<dbReference type="Pfam" id="PF02321">
    <property type="entry name" value="OEP"/>
    <property type="match status" value="2"/>
</dbReference>
<gene>
    <name evidence="9" type="primary">aprF</name>
    <name evidence="9" type="ORF">NMYAN_30118</name>
</gene>
<evidence type="ECO:0000256" key="1">
    <source>
        <dbReference type="ARBA" id="ARBA00004442"/>
    </source>
</evidence>
<keyword evidence="5" id="KW-0812">Transmembrane</keyword>
<dbReference type="GO" id="GO:0015562">
    <property type="term" value="F:efflux transmembrane transporter activity"/>
    <property type="evidence" value="ECO:0007669"/>
    <property type="project" value="InterPro"/>
</dbReference>
<dbReference type="SUPFAM" id="SSF56954">
    <property type="entry name" value="Outer membrane efflux proteins (OEP)"/>
    <property type="match status" value="1"/>
</dbReference>
<dbReference type="GO" id="GO:0008233">
    <property type="term" value="F:peptidase activity"/>
    <property type="evidence" value="ECO:0007669"/>
    <property type="project" value="UniProtKB-KW"/>
</dbReference>
<dbReference type="EMBL" id="CAJNAP010000023">
    <property type="protein sequence ID" value="CAE6509116.1"/>
    <property type="molecule type" value="Genomic_DNA"/>
</dbReference>
<keyword evidence="7" id="KW-0998">Cell outer membrane</keyword>
<evidence type="ECO:0000256" key="5">
    <source>
        <dbReference type="ARBA" id="ARBA00022692"/>
    </source>
</evidence>
<evidence type="ECO:0000313" key="9">
    <source>
        <dbReference type="EMBL" id="CAE6509116.1"/>
    </source>
</evidence>
<dbReference type="PANTHER" id="PTHR30026">
    <property type="entry name" value="OUTER MEMBRANE PROTEIN TOLC"/>
    <property type="match status" value="1"/>
</dbReference>
<proteinExistence type="inferred from homology"/>
<accession>A0A8H8Z2T0</accession>
<evidence type="ECO:0000256" key="6">
    <source>
        <dbReference type="ARBA" id="ARBA00023136"/>
    </source>
</evidence>
<dbReference type="GO" id="GO:0006508">
    <property type="term" value="P:proteolysis"/>
    <property type="evidence" value="ECO:0007669"/>
    <property type="project" value="UniProtKB-KW"/>
</dbReference>
<dbReference type="RefSeq" id="WP_239654202.1">
    <property type="nucleotide sequence ID" value="NZ_CAJNAP010000023.1"/>
</dbReference>
<organism evidence="9 10">
    <name type="scientific">Nitrosomonas nitrosa</name>
    <dbReference type="NCBI Taxonomy" id="52442"/>
    <lineage>
        <taxon>Bacteria</taxon>
        <taxon>Pseudomonadati</taxon>
        <taxon>Pseudomonadota</taxon>
        <taxon>Betaproteobacteria</taxon>
        <taxon>Nitrosomonadales</taxon>
        <taxon>Nitrosomonadaceae</taxon>
        <taxon>Nitrosomonas</taxon>
    </lineage>
</organism>
<evidence type="ECO:0000256" key="2">
    <source>
        <dbReference type="ARBA" id="ARBA00007613"/>
    </source>
</evidence>
<dbReference type="NCBIfam" id="TIGR01844">
    <property type="entry name" value="type_I_sec_TolC"/>
    <property type="match status" value="1"/>
</dbReference>
<dbReference type="InterPro" id="IPR010130">
    <property type="entry name" value="T1SS_OMP_TolC"/>
</dbReference>
<dbReference type="GO" id="GO:0009279">
    <property type="term" value="C:cell outer membrane"/>
    <property type="evidence" value="ECO:0007669"/>
    <property type="project" value="UniProtKB-SubCell"/>
</dbReference>
<evidence type="ECO:0000256" key="8">
    <source>
        <dbReference type="SAM" id="Coils"/>
    </source>
</evidence>
<evidence type="ECO:0000256" key="4">
    <source>
        <dbReference type="ARBA" id="ARBA00022452"/>
    </source>
</evidence>
<protein>
    <submittedName>
        <fullName evidence="9">Alkaline protease secretion protein AprF</fullName>
    </submittedName>
</protein>